<dbReference type="KEGG" id="mdn:JT25_000895"/>
<feature type="transmembrane region" description="Helical" evidence="1">
    <location>
        <begin position="28"/>
        <end position="51"/>
    </location>
</feature>
<dbReference type="STRING" id="1538553.JT25_000895"/>
<reference evidence="2 3" key="1">
    <citation type="journal article" date="2015" name="Environ. Microbiol.">
        <title>Methane oxidation coupled to nitrate reduction under hypoxia by the Gammaproteobacterium Methylomonas denitrificans, sp. nov. type strain FJG1.</title>
        <authorList>
            <person name="Kits K.D."/>
            <person name="Klotz M.G."/>
            <person name="Stein L.Y."/>
        </authorList>
    </citation>
    <scope>NUCLEOTIDE SEQUENCE [LARGE SCALE GENOMIC DNA]</scope>
    <source>
        <strain evidence="2 3">FJG1</strain>
    </source>
</reference>
<dbReference type="Proteomes" id="UP000030512">
    <property type="component" value="Chromosome"/>
</dbReference>
<accession>A0A140E3S9</accession>
<sequence length="93" mass="9913">MLGSIAAALVGIWFYNTASRSGRPAISWAVSGVVVYFLAALFWTLAVTPGIKDAASHSQSASLIFIVRYAYIGFGVLVAVLLNSWLNKSSDSQ</sequence>
<keyword evidence="3" id="KW-1185">Reference proteome</keyword>
<dbReference type="AlphaFoldDB" id="A0A140E3S9"/>
<dbReference type="RefSeq" id="WP_036273484.1">
    <property type="nucleotide sequence ID" value="NZ_CP014476.1"/>
</dbReference>
<proteinExistence type="predicted"/>
<keyword evidence="1" id="KW-1133">Transmembrane helix</keyword>
<dbReference type="EMBL" id="CP014476">
    <property type="protein sequence ID" value="AMK75053.1"/>
    <property type="molecule type" value="Genomic_DNA"/>
</dbReference>
<protein>
    <submittedName>
        <fullName evidence="2">Uncharacterized protein</fullName>
    </submittedName>
</protein>
<feature type="transmembrane region" description="Helical" evidence="1">
    <location>
        <begin position="63"/>
        <end position="86"/>
    </location>
</feature>
<evidence type="ECO:0000313" key="2">
    <source>
        <dbReference type="EMBL" id="AMK75053.1"/>
    </source>
</evidence>
<dbReference type="OrthoDB" id="5568702at2"/>
<organism evidence="2 3">
    <name type="scientific">Methylomonas denitrificans</name>
    <dbReference type="NCBI Taxonomy" id="1538553"/>
    <lineage>
        <taxon>Bacteria</taxon>
        <taxon>Pseudomonadati</taxon>
        <taxon>Pseudomonadota</taxon>
        <taxon>Gammaproteobacteria</taxon>
        <taxon>Methylococcales</taxon>
        <taxon>Methylococcaceae</taxon>
        <taxon>Methylomonas</taxon>
    </lineage>
</organism>
<keyword evidence="1" id="KW-0812">Transmembrane</keyword>
<evidence type="ECO:0000313" key="3">
    <source>
        <dbReference type="Proteomes" id="UP000030512"/>
    </source>
</evidence>
<name>A0A140E3S9_9GAMM</name>
<gene>
    <name evidence="2" type="ORF">JT25_000895</name>
</gene>
<keyword evidence="1" id="KW-0472">Membrane</keyword>
<evidence type="ECO:0000256" key="1">
    <source>
        <dbReference type="SAM" id="Phobius"/>
    </source>
</evidence>